<sequence length="149" mass="16398">MSENLNSSVSASEIDKSIVVEQSSGGGHVDTRAAADSVSESARAGSGDRDNVNSGSIAIRSSVTNSEGKEITQLQNQLSGITVSRCKGLDLKLKNEYHKFPDSYKSNTPKELLILGYAENFRRQYVHLYKDRKPLLLSPFNECECEVQR</sequence>
<feature type="compositionally biased region" description="Polar residues" evidence="1">
    <location>
        <begin position="1"/>
        <end position="11"/>
    </location>
</feature>
<dbReference type="PANTHER" id="PTHR35249:SF2">
    <property type="entry name" value="DYNEIN REGULATORY COMPLEX SUBUNIT 7"/>
    <property type="match status" value="1"/>
</dbReference>
<accession>A0ABM1EQW7</accession>
<dbReference type="RefSeq" id="XP_014674588.1">
    <property type="nucleotide sequence ID" value="XM_014819102.1"/>
</dbReference>
<evidence type="ECO:0000313" key="2">
    <source>
        <dbReference type="Proteomes" id="UP000695022"/>
    </source>
</evidence>
<keyword evidence="2" id="KW-1185">Reference proteome</keyword>
<evidence type="ECO:0000313" key="3">
    <source>
        <dbReference type="RefSeq" id="XP_014674588.1"/>
    </source>
</evidence>
<dbReference type="InterPro" id="IPR033551">
    <property type="entry name" value="DRC7/lobo"/>
</dbReference>
<protein>
    <submittedName>
        <fullName evidence="3">Dynein regulatory complex subunit 7-like</fullName>
    </submittedName>
</protein>
<feature type="region of interest" description="Disordered" evidence="1">
    <location>
        <begin position="1"/>
        <end position="59"/>
    </location>
</feature>
<name>A0ABM1EQW7_PRICU</name>
<organism evidence="2 3">
    <name type="scientific">Priapulus caudatus</name>
    <name type="common">Priapulid worm</name>
    <dbReference type="NCBI Taxonomy" id="37621"/>
    <lineage>
        <taxon>Eukaryota</taxon>
        <taxon>Metazoa</taxon>
        <taxon>Ecdysozoa</taxon>
        <taxon>Scalidophora</taxon>
        <taxon>Priapulida</taxon>
        <taxon>Priapulimorpha</taxon>
        <taxon>Priapulimorphida</taxon>
        <taxon>Priapulidae</taxon>
        <taxon>Priapulus</taxon>
    </lineage>
</organism>
<gene>
    <name evidence="3" type="primary">LOC106814755</name>
</gene>
<reference evidence="3" key="1">
    <citation type="submission" date="2025-08" db="UniProtKB">
        <authorList>
            <consortium name="RefSeq"/>
        </authorList>
    </citation>
    <scope>IDENTIFICATION</scope>
</reference>
<evidence type="ECO:0000256" key="1">
    <source>
        <dbReference type="SAM" id="MobiDB-lite"/>
    </source>
</evidence>
<proteinExistence type="predicted"/>
<dbReference type="Proteomes" id="UP000695022">
    <property type="component" value="Unplaced"/>
</dbReference>
<dbReference type="GeneID" id="106814755"/>
<dbReference type="PANTHER" id="PTHR35249">
    <property type="entry name" value="DYNEIN REGULATORY COMPLEX SUBUNIT 7"/>
    <property type="match status" value="1"/>
</dbReference>